<accession>A0A498K2Y0</accession>
<organism evidence="1 2">
    <name type="scientific">Malus domestica</name>
    <name type="common">Apple</name>
    <name type="synonym">Pyrus malus</name>
    <dbReference type="NCBI Taxonomy" id="3750"/>
    <lineage>
        <taxon>Eukaryota</taxon>
        <taxon>Viridiplantae</taxon>
        <taxon>Streptophyta</taxon>
        <taxon>Embryophyta</taxon>
        <taxon>Tracheophyta</taxon>
        <taxon>Spermatophyta</taxon>
        <taxon>Magnoliopsida</taxon>
        <taxon>eudicotyledons</taxon>
        <taxon>Gunneridae</taxon>
        <taxon>Pentapetalae</taxon>
        <taxon>rosids</taxon>
        <taxon>fabids</taxon>
        <taxon>Rosales</taxon>
        <taxon>Rosaceae</taxon>
        <taxon>Amygdaloideae</taxon>
        <taxon>Maleae</taxon>
        <taxon>Malus</taxon>
    </lineage>
</organism>
<evidence type="ECO:0000313" key="2">
    <source>
        <dbReference type="Proteomes" id="UP000290289"/>
    </source>
</evidence>
<evidence type="ECO:0000313" key="1">
    <source>
        <dbReference type="EMBL" id="RXI00295.1"/>
    </source>
</evidence>
<gene>
    <name evidence="1" type="ORF">DVH24_037843</name>
</gene>
<name>A0A498K2Y0_MALDO</name>
<sequence length="112" mass="12149">MKACGGQLMQLSATLLEPCSSFLNRSCPKVQTILGGRICGACNIFSCFNYNSTRIRKFPTVPYQVLPPSPFPVPSAQPLQQMRLKPKSLSVLLMSSLTSQSSRGMITSSFSG</sequence>
<keyword evidence="2" id="KW-1185">Reference proteome</keyword>
<dbReference type="Proteomes" id="UP000290289">
    <property type="component" value="Chromosome 5"/>
</dbReference>
<reference evidence="1 2" key="1">
    <citation type="submission" date="2018-10" db="EMBL/GenBank/DDBJ databases">
        <title>A high-quality apple genome assembly.</title>
        <authorList>
            <person name="Hu J."/>
        </authorList>
    </citation>
    <scope>NUCLEOTIDE SEQUENCE [LARGE SCALE GENOMIC DNA]</scope>
    <source>
        <strain evidence="2">cv. HFTH1</strain>
        <tissue evidence="1">Young leaf</tissue>
    </source>
</reference>
<dbReference type="EMBL" id="RDQH01000331">
    <property type="protein sequence ID" value="RXI00295.1"/>
    <property type="molecule type" value="Genomic_DNA"/>
</dbReference>
<proteinExistence type="predicted"/>
<dbReference type="AlphaFoldDB" id="A0A498K2Y0"/>
<comment type="caution">
    <text evidence="1">The sequence shown here is derived from an EMBL/GenBank/DDBJ whole genome shotgun (WGS) entry which is preliminary data.</text>
</comment>
<protein>
    <submittedName>
        <fullName evidence="1">Uncharacterized protein</fullName>
    </submittedName>
</protein>